<accession>A0ABT6A6M9</accession>
<dbReference type="EMBL" id="JARJBB010000005">
    <property type="protein sequence ID" value="MDF3299465.1"/>
    <property type="molecule type" value="Genomic_DNA"/>
</dbReference>
<sequence length="101" mass="10825">MFENRPRRTASSQRAQTLFDLRTIIAALFGIYGTVLTVMGAAGQMPAELRKAGGWNVNLWCGLGMLAFATAFGAWALLRPVSVPPAEADPDTRDTALARTG</sequence>
<evidence type="ECO:0000313" key="2">
    <source>
        <dbReference type="EMBL" id="MDF3299465.1"/>
    </source>
</evidence>
<organism evidence="2 3">
    <name type="scientific">Streptomyces tropicalis</name>
    <dbReference type="NCBI Taxonomy" id="3034234"/>
    <lineage>
        <taxon>Bacteria</taxon>
        <taxon>Bacillati</taxon>
        <taxon>Actinomycetota</taxon>
        <taxon>Actinomycetes</taxon>
        <taxon>Kitasatosporales</taxon>
        <taxon>Streptomycetaceae</taxon>
        <taxon>Streptomyces</taxon>
    </lineage>
</organism>
<reference evidence="2 3" key="1">
    <citation type="submission" date="2023-03" db="EMBL/GenBank/DDBJ databases">
        <title>Draft genome sequence of Streptomyces sp. K1PA1 isolated from peat swamp forest in Thailand.</title>
        <authorList>
            <person name="Klaysubun C."/>
            <person name="Duangmal K."/>
        </authorList>
    </citation>
    <scope>NUCLEOTIDE SEQUENCE [LARGE SCALE GENOMIC DNA]</scope>
    <source>
        <strain evidence="2 3">K1PA1</strain>
    </source>
</reference>
<name>A0ABT6A6M9_9ACTN</name>
<keyword evidence="3" id="KW-1185">Reference proteome</keyword>
<keyword evidence="1" id="KW-0472">Membrane</keyword>
<feature type="transmembrane region" description="Helical" evidence="1">
    <location>
        <begin position="21"/>
        <end position="45"/>
    </location>
</feature>
<comment type="caution">
    <text evidence="2">The sequence shown here is derived from an EMBL/GenBank/DDBJ whole genome shotgun (WGS) entry which is preliminary data.</text>
</comment>
<feature type="transmembrane region" description="Helical" evidence="1">
    <location>
        <begin position="57"/>
        <end position="78"/>
    </location>
</feature>
<evidence type="ECO:0000313" key="3">
    <source>
        <dbReference type="Proteomes" id="UP001221150"/>
    </source>
</evidence>
<gene>
    <name evidence="2" type="ORF">P3H78_12635</name>
</gene>
<keyword evidence="1" id="KW-0812">Transmembrane</keyword>
<evidence type="ECO:0000256" key="1">
    <source>
        <dbReference type="SAM" id="Phobius"/>
    </source>
</evidence>
<protein>
    <submittedName>
        <fullName evidence="2">Uncharacterized protein</fullName>
    </submittedName>
</protein>
<dbReference type="Proteomes" id="UP001221150">
    <property type="component" value="Unassembled WGS sequence"/>
</dbReference>
<keyword evidence="1" id="KW-1133">Transmembrane helix</keyword>
<dbReference type="RefSeq" id="WP_276109019.1">
    <property type="nucleotide sequence ID" value="NZ_JARJBB010000005.1"/>
</dbReference>
<proteinExistence type="predicted"/>